<proteinExistence type="predicted"/>
<reference evidence="1 2" key="2">
    <citation type="journal article" date="2017" name="Front. Plant Sci.">
        <title>Gene Classification and Mining of Molecular Markers Useful in Red Clover (Trifolium pratense) Breeding.</title>
        <authorList>
            <person name="Istvanek J."/>
            <person name="Dluhosova J."/>
            <person name="Dluhos P."/>
            <person name="Patkova L."/>
            <person name="Nedelnik J."/>
            <person name="Repkova J."/>
        </authorList>
    </citation>
    <scope>NUCLEOTIDE SEQUENCE [LARGE SCALE GENOMIC DNA]</scope>
    <source>
        <strain evidence="2">cv. Tatra</strain>
        <tissue evidence="1">Young leaves</tissue>
    </source>
</reference>
<dbReference type="EMBL" id="ASHM01038277">
    <property type="protein sequence ID" value="PNX80605.1"/>
    <property type="molecule type" value="Genomic_DNA"/>
</dbReference>
<organism evidence="1 2">
    <name type="scientific">Trifolium pratense</name>
    <name type="common">Red clover</name>
    <dbReference type="NCBI Taxonomy" id="57577"/>
    <lineage>
        <taxon>Eukaryota</taxon>
        <taxon>Viridiplantae</taxon>
        <taxon>Streptophyta</taxon>
        <taxon>Embryophyta</taxon>
        <taxon>Tracheophyta</taxon>
        <taxon>Spermatophyta</taxon>
        <taxon>Magnoliopsida</taxon>
        <taxon>eudicotyledons</taxon>
        <taxon>Gunneridae</taxon>
        <taxon>Pentapetalae</taxon>
        <taxon>rosids</taxon>
        <taxon>fabids</taxon>
        <taxon>Fabales</taxon>
        <taxon>Fabaceae</taxon>
        <taxon>Papilionoideae</taxon>
        <taxon>50 kb inversion clade</taxon>
        <taxon>NPAAA clade</taxon>
        <taxon>Hologalegina</taxon>
        <taxon>IRL clade</taxon>
        <taxon>Trifolieae</taxon>
        <taxon>Trifolium</taxon>
    </lineage>
</organism>
<reference evidence="1 2" key="1">
    <citation type="journal article" date="2014" name="Am. J. Bot.">
        <title>Genome assembly and annotation for red clover (Trifolium pratense; Fabaceae).</title>
        <authorList>
            <person name="Istvanek J."/>
            <person name="Jaros M."/>
            <person name="Krenek A."/>
            <person name="Repkova J."/>
        </authorList>
    </citation>
    <scope>NUCLEOTIDE SEQUENCE [LARGE SCALE GENOMIC DNA]</scope>
    <source>
        <strain evidence="2">cv. Tatra</strain>
        <tissue evidence="1">Young leaves</tissue>
    </source>
</reference>
<dbReference type="Proteomes" id="UP000236291">
    <property type="component" value="Unassembled WGS sequence"/>
</dbReference>
<dbReference type="AlphaFoldDB" id="A0A2K3LPX9"/>
<accession>A0A2K3LPX9</accession>
<gene>
    <name evidence="1" type="ORF">L195_g036610</name>
</gene>
<name>A0A2K3LPX9_TRIPR</name>
<sequence length="78" mass="8799">MKCNVDAGFHNGGITTSRGWCIRDDTGQFIRAGTAWTRGVKQIYCISIAGREEGGKQYEFNEHYLRKGFTNCCESIED</sequence>
<comment type="caution">
    <text evidence="1">The sequence shown here is derived from an EMBL/GenBank/DDBJ whole genome shotgun (WGS) entry which is preliminary data.</text>
</comment>
<evidence type="ECO:0000313" key="1">
    <source>
        <dbReference type="EMBL" id="PNX80605.1"/>
    </source>
</evidence>
<protein>
    <submittedName>
        <fullName evidence="1">Uncharacterized protein</fullName>
    </submittedName>
</protein>
<evidence type="ECO:0000313" key="2">
    <source>
        <dbReference type="Proteomes" id="UP000236291"/>
    </source>
</evidence>